<dbReference type="Proteomes" id="UP000321750">
    <property type="component" value="Unassembled WGS sequence"/>
</dbReference>
<sequence length="83" mass="8954">MAVVRQTDAEPGAPIRLEGVCPVEDAETLAALILDDPNAPVNWTACTRMHTAVYQVLLRMRPTVLGPCGDPFVDAWLTPLGPE</sequence>
<accession>A0A512JQH4</accession>
<reference evidence="1 2" key="1">
    <citation type="submission" date="2019-07" db="EMBL/GenBank/DDBJ databases">
        <title>Whole genome shotgun sequence of Methylobacterium gnaphalii NBRC 107716.</title>
        <authorList>
            <person name="Hosoyama A."/>
            <person name="Uohara A."/>
            <person name="Ohji S."/>
            <person name="Ichikawa N."/>
        </authorList>
    </citation>
    <scope>NUCLEOTIDE SEQUENCE [LARGE SCALE GENOMIC DNA]</scope>
    <source>
        <strain evidence="1 2">NBRC 107716</strain>
    </source>
</reference>
<name>A0A512JQH4_9HYPH</name>
<evidence type="ECO:0000313" key="2">
    <source>
        <dbReference type="Proteomes" id="UP000321750"/>
    </source>
</evidence>
<dbReference type="EMBL" id="BJZV01000032">
    <property type="protein sequence ID" value="GEP12208.1"/>
    <property type="molecule type" value="Genomic_DNA"/>
</dbReference>
<dbReference type="AlphaFoldDB" id="A0A512JQH4"/>
<proteinExistence type="predicted"/>
<organism evidence="1 2">
    <name type="scientific">Methylobacterium gnaphalii</name>
    <dbReference type="NCBI Taxonomy" id="1010610"/>
    <lineage>
        <taxon>Bacteria</taxon>
        <taxon>Pseudomonadati</taxon>
        <taxon>Pseudomonadota</taxon>
        <taxon>Alphaproteobacteria</taxon>
        <taxon>Hyphomicrobiales</taxon>
        <taxon>Methylobacteriaceae</taxon>
        <taxon>Methylobacterium</taxon>
    </lineage>
</organism>
<keyword evidence="2" id="KW-1185">Reference proteome</keyword>
<dbReference type="OrthoDB" id="7585928at2"/>
<evidence type="ECO:0000313" key="1">
    <source>
        <dbReference type="EMBL" id="GEP12208.1"/>
    </source>
</evidence>
<dbReference type="RefSeq" id="WP_147048594.1">
    <property type="nucleotide sequence ID" value="NZ_BJZV01000032.1"/>
</dbReference>
<comment type="caution">
    <text evidence="1">The sequence shown here is derived from an EMBL/GenBank/DDBJ whole genome shotgun (WGS) entry which is preliminary data.</text>
</comment>
<protein>
    <submittedName>
        <fullName evidence="1">Uncharacterized protein</fullName>
    </submittedName>
</protein>
<gene>
    <name evidence="1" type="ORF">MGN01_40530</name>
</gene>